<keyword evidence="5" id="KW-1185">Reference proteome</keyword>
<dbReference type="InterPro" id="IPR005545">
    <property type="entry name" value="YCII"/>
</dbReference>
<comment type="caution">
    <text evidence="4">The sequence shown here is derived from an EMBL/GenBank/DDBJ whole genome shotgun (WGS) entry which is preliminary data.</text>
</comment>
<reference evidence="5" key="1">
    <citation type="journal article" date="2019" name="Int. J. Syst. Evol. Microbiol.">
        <title>The Global Catalogue of Microorganisms (GCM) 10K type strain sequencing project: providing services to taxonomists for standard genome sequencing and annotation.</title>
        <authorList>
            <consortium name="The Broad Institute Genomics Platform"/>
            <consortium name="The Broad Institute Genome Sequencing Center for Infectious Disease"/>
            <person name="Wu L."/>
            <person name="Ma J."/>
        </authorList>
    </citation>
    <scope>NUCLEOTIDE SEQUENCE [LARGE SCALE GENOMIC DNA]</scope>
    <source>
        <strain evidence="5">JCM 17810</strain>
    </source>
</reference>
<organism evidence="4 5">
    <name type="scientific">Georgenia halophila</name>
    <dbReference type="NCBI Taxonomy" id="620889"/>
    <lineage>
        <taxon>Bacteria</taxon>
        <taxon>Bacillati</taxon>
        <taxon>Actinomycetota</taxon>
        <taxon>Actinomycetes</taxon>
        <taxon>Micrococcales</taxon>
        <taxon>Bogoriellaceae</taxon>
        <taxon>Georgenia</taxon>
    </lineage>
</organism>
<comment type="similarity">
    <text evidence="1">Belongs to the YciI family.</text>
</comment>
<dbReference type="EMBL" id="BAABGN010000012">
    <property type="protein sequence ID" value="GAA4428157.1"/>
    <property type="molecule type" value="Genomic_DNA"/>
</dbReference>
<evidence type="ECO:0000313" key="4">
    <source>
        <dbReference type="EMBL" id="GAA4428157.1"/>
    </source>
</evidence>
<dbReference type="Proteomes" id="UP001500622">
    <property type="component" value="Unassembled WGS sequence"/>
</dbReference>
<gene>
    <name evidence="4" type="ORF">GCM10023169_28990</name>
</gene>
<dbReference type="SUPFAM" id="SSF54909">
    <property type="entry name" value="Dimeric alpha+beta barrel"/>
    <property type="match status" value="1"/>
</dbReference>
<dbReference type="RefSeq" id="WP_345216990.1">
    <property type="nucleotide sequence ID" value="NZ_BAABGN010000012.1"/>
</dbReference>
<evidence type="ECO:0000256" key="2">
    <source>
        <dbReference type="SAM" id="MobiDB-lite"/>
    </source>
</evidence>
<dbReference type="Pfam" id="PF03795">
    <property type="entry name" value="YCII"/>
    <property type="match status" value="1"/>
</dbReference>
<evidence type="ECO:0000256" key="1">
    <source>
        <dbReference type="ARBA" id="ARBA00007689"/>
    </source>
</evidence>
<protein>
    <submittedName>
        <fullName evidence="4">YciI family protein</fullName>
    </submittedName>
</protein>
<evidence type="ECO:0000259" key="3">
    <source>
        <dbReference type="Pfam" id="PF03795"/>
    </source>
</evidence>
<proteinExistence type="inferred from homology"/>
<sequence>MTKFLLLMTEQDHFDRWEQADEALQARVATDFEAFTEAVEARGALVAGEALARPDQARTVRPGPDRPVTEGPYAETAEQLGGLWIIDMPGMDEAVAAAALLPAEYSVEIRPISQAEG</sequence>
<accession>A0ABP8LEG6</accession>
<dbReference type="InterPro" id="IPR011008">
    <property type="entry name" value="Dimeric_a/b-barrel"/>
</dbReference>
<feature type="domain" description="YCII-related" evidence="3">
    <location>
        <begin position="25"/>
        <end position="104"/>
    </location>
</feature>
<name>A0ABP8LEG6_9MICO</name>
<feature type="region of interest" description="Disordered" evidence="2">
    <location>
        <begin position="55"/>
        <end position="74"/>
    </location>
</feature>
<dbReference type="Gene3D" id="3.30.70.1060">
    <property type="entry name" value="Dimeric alpha+beta barrel"/>
    <property type="match status" value="1"/>
</dbReference>
<dbReference type="PANTHER" id="PTHR35174:SF3">
    <property type="entry name" value="BLL7171 PROTEIN"/>
    <property type="match status" value="1"/>
</dbReference>
<feature type="compositionally biased region" description="Basic and acidic residues" evidence="2">
    <location>
        <begin position="55"/>
        <end position="68"/>
    </location>
</feature>
<evidence type="ECO:0000313" key="5">
    <source>
        <dbReference type="Proteomes" id="UP001500622"/>
    </source>
</evidence>
<dbReference type="PANTHER" id="PTHR35174">
    <property type="entry name" value="BLL7171 PROTEIN-RELATED"/>
    <property type="match status" value="1"/>
</dbReference>